<dbReference type="GO" id="GO:0055085">
    <property type="term" value="P:transmembrane transport"/>
    <property type="evidence" value="ECO:0007669"/>
    <property type="project" value="InterPro"/>
</dbReference>
<feature type="domain" description="TonB C-terminal" evidence="12">
    <location>
        <begin position="319"/>
        <end position="411"/>
    </location>
</feature>
<dbReference type="GO" id="GO:0031992">
    <property type="term" value="F:energy transducer activity"/>
    <property type="evidence" value="ECO:0007669"/>
    <property type="project" value="TreeGrafter"/>
</dbReference>
<dbReference type="eggNOG" id="COG0810">
    <property type="taxonomic scope" value="Bacteria"/>
</dbReference>
<dbReference type="RefSeq" id="WP_012385856.1">
    <property type="nucleotide sequence ID" value="NC_010581.1"/>
</dbReference>
<dbReference type="HOGENOM" id="CLU_550739_0_0_5"/>
<evidence type="ECO:0000256" key="4">
    <source>
        <dbReference type="ARBA" id="ARBA00022475"/>
    </source>
</evidence>
<feature type="compositionally biased region" description="Low complexity" evidence="10">
    <location>
        <begin position="198"/>
        <end position="228"/>
    </location>
</feature>
<dbReference type="GO" id="GO:0098797">
    <property type="term" value="C:plasma membrane protein complex"/>
    <property type="evidence" value="ECO:0007669"/>
    <property type="project" value="TreeGrafter"/>
</dbReference>
<evidence type="ECO:0000259" key="12">
    <source>
        <dbReference type="PROSITE" id="PS52015"/>
    </source>
</evidence>
<dbReference type="OrthoDB" id="7433592at2"/>
<evidence type="ECO:0000256" key="8">
    <source>
        <dbReference type="ARBA" id="ARBA00022989"/>
    </source>
</evidence>
<evidence type="ECO:0000256" key="5">
    <source>
        <dbReference type="ARBA" id="ARBA00022519"/>
    </source>
</evidence>
<evidence type="ECO:0000256" key="3">
    <source>
        <dbReference type="ARBA" id="ARBA00022448"/>
    </source>
</evidence>
<evidence type="ECO:0000313" key="13">
    <source>
        <dbReference type="EMBL" id="ACB96505.1"/>
    </source>
</evidence>
<reference evidence="13 14" key="2">
    <citation type="journal article" date="2010" name="J. Bacteriol.">
        <title>Complete genome sequence of Beijerinckia indica subsp. indica.</title>
        <authorList>
            <person name="Tamas I."/>
            <person name="Dedysh S.N."/>
            <person name="Liesack W."/>
            <person name="Stott M.B."/>
            <person name="Alam M."/>
            <person name="Murrell J.C."/>
            <person name="Dunfield P.F."/>
        </authorList>
    </citation>
    <scope>NUCLEOTIDE SEQUENCE [LARGE SCALE GENOMIC DNA]</scope>
    <source>
        <strain evidence="14">ATCC 9039 / DSM 1715 / NCIMB 8712</strain>
    </source>
</reference>
<dbReference type="InterPro" id="IPR051045">
    <property type="entry name" value="TonB-dependent_transducer"/>
</dbReference>
<keyword evidence="6 11" id="KW-0812">Transmembrane</keyword>
<dbReference type="Proteomes" id="UP000001695">
    <property type="component" value="Chromosome"/>
</dbReference>
<dbReference type="EMBL" id="CP001016">
    <property type="protein sequence ID" value="ACB96505.1"/>
    <property type="molecule type" value="Genomic_DNA"/>
</dbReference>
<evidence type="ECO:0000256" key="9">
    <source>
        <dbReference type="ARBA" id="ARBA00023136"/>
    </source>
</evidence>
<comment type="similarity">
    <text evidence="2">Belongs to the TonB family.</text>
</comment>
<dbReference type="PROSITE" id="PS52015">
    <property type="entry name" value="TONB_CTD"/>
    <property type="match status" value="1"/>
</dbReference>
<comment type="subcellular location">
    <subcellularLocation>
        <location evidence="1">Cell inner membrane</location>
        <topology evidence="1">Single-pass membrane protein</topology>
        <orientation evidence="1">Periplasmic side</orientation>
    </subcellularLocation>
</comment>
<evidence type="ECO:0000256" key="6">
    <source>
        <dbReference type="ARBA" id="ARBA00022692"/>
    </source>
</evidence>
<gene>
    <name evidence="13" type="ordered locus">Bind_2937</name>
</gene>
<protein>
    <submittedName>
        <fullName evidence="13">TonB family protein</fullName>
    </submittedName>
</protein>
<dbReference type="SUPFAM" id="SSF74653">
    <property type="entry name" value="TolA/TonB C-terminal domain"/>
    <property type="match status" value="1"/>
</dbReference>
<dbReference type="InterPro" id="IPR037682">
    <property type="entry name" value="TonB_C"/>
</dbReference>
<proteinExistence type="inferred from homology"/>
<dbReference type="GO" id="GO:0015031">
    <property type="term" value="P:protein transport"/>
    <property type="evidence" value="ECO:0007669"/>
    <property type="project" value="UniProtKB-KW"/>
</dbReference>
<dbReference type="PANTHER" id="PTHR33446:SF2">
    <property type="entry name" value="PROTEIN TONB"/>
    <property type="match status" value="1"/>
</dbReference>
<dbReference type="NCBIfam" id="TIGR01352">
    <property type="entry name" value="tonB_Cterm"/>
    <property type="match status" value="1"/>
</dbReference>
<feature type="compositionally biased region" description="Basic and acidic residues" evidence="10">
    <location>
        <begin position="171"/>
        <end position="192"/>
    </location>
</feature>
<name>B2IKW5_BEII9</name>
<keyword evidence="4" id="KW-1003">Cell membrane</keyword>
<dbReference type="PANTHER" id="PTHR33446">
    <property type="entry name" value="PROTEIN TONB-RELATED"/>
    <property type="match status" value="1"/>
</dbReference>
<dbReference type="Pfam" id="PF03544">
    <property type="entry name" value="TonB_C"/>
    <property type="match status" value="1"/>
</dbReference>
<sequence>MELAATADSEQDSQNSAETLPARDVLTAQEEERLALAEAETRNAMRSRLGWEVLLAASAVIHLCLILALIALWPDVTSDPQKAHEEIPVEVVLEQKPETPLSTPTGEGTSAALAAAKQKEEQASDADAAKNATGGGEEGKDPTKSETAKADSLKSEQDKPEQSKSNLAKMEPPKQEASKPETTKAETAKSELARPATQSHAAKSQTAKSQAAKPQPKASDANKTAAATQREHARAEREEAPTQTPPRYAMAPNGGRAGGTNGAPARSMPAPQRGGQSPQGSSESVWDQALAHPGYGFDPDRFRAVAVPMPSEDGDELMSYKVIVFGLLERAKHYPETALQRGARGRAVVGFSLDDAGRVINLELLQSSGEADLDVESLALVDRASPFPVPPPGAQRTFAAEIGFGVSNDDE</sequence>
<dbReference type="STRING" id="395963.Bind_2937"/>
<evidence type="ECO:0000256" key="2">
    <source>
        <dbReference type="ARBA" id="ARBA00006555"/>
    </source>
</evidence>
<keyword evidence="14" id="KW-1185">Reference proteome</keyword>
<keyword evidence="3" id="KW-0813">Transport</keyword>
<dbReference type="Gene3D" id="3.30.1150.10">
    <property type="match status" value="1"/>
</dbReference>
<reference evidence="14" key="1">
    <citation type="submission" date="2008-03" db="EMBL/GenBank/DDBJ databases">
        <title>Complete sequence of chromosome of Beijerinckia indica subsp. indica ATCC 9039.</title>
        <authorList>
            <consortium name="US DOE Joint Genome Institute"/>
            <person name="Copeland A."/>
            <person name="Lucas S."/>
            <person name="Lapidus A."/>
            <person name="Glavina del Rio T."/>
            <person name="Dalin E."/>
            <person name="Tice H."/>
            <person name="Bruce D."/>
            <person name="Goodwin L."/>
            <person name="Pitluck S."/>
            <person name="LaButti K."/>
            <person name="Schmutz J."/>
            <person name="Larimer F."/>
            <person name="Land M."/>
            <person name="Hauser L."/>
            <person name="Kyrpides N."/>
            <person name="Mikhailova N."/>
            <person name="Dunfield P.F."/>
            <person name="Dedysh S.N."/>
            <person name="Liesack W."/>
            <person name="Saw J.H."/>
            <person name="Alam M."/>
            <person name="Chen Y."/>
            <person name="Murrell J.C."/>
            <person name="Richardson P."/>
        </authorList>
    </citation>
    <scope>NUCLEOTIDE SEQUENCE [LARGE SCALE GENOMIC DNA]</scope>
    <source>
        <strain evidence="14">ATCC 9039 / DSM 1715 / NCIMB 8712</strain>
    </source>
</reference>
<feature type="transmembrane region" description="Helical" evidence="11">
    <location>
        <begin position="53"/>
        <end position="73"/>
    </location>
</feature>
<evidence type="ECO:0000256" key="11">
    <source>
        <dbReference type="SAM" id="Phobius"/>
    </source>
</evidence>
<keyword evidence="9 11" id="KW-0472">Membrane</keyword>
<evidence type="ECO:0000256" key="7">
    <source>
        <dbReference type="ARBA" id="ARBA00022927"/>
    </source>
</evidence>
<dbReference type="KEGG" id="bid:Bind_2937"/>
<keyword evidence="7" id="KW-0653">Protein transport</keyword>
<evidence type="ECO:0000313" key="14">
    <source>
        <dbReference type="Proteomes" id="UP000001695"/>
    </source>
</evidence>
<evidence type="ECO:0000256" key="1">
    <source>
        <dbReference type="ARBA" id="ARBA00004383"/>
    </source>
</evidence>
<feature type="compositionally biased region" description="Polar residues" evidence="10">
    <location>
        <begin position="274"/>
        <end position="285"/>
    </location>
</feature>
<keyword evidence="5" id="KW-0997">Cell inner membrane</keyword>
<feature type="region of interest" description="Disordered" evidence="10">
    <location>
        <begin position="1"/>
        <end position="21"/>
    </location>
</feature>
<dbReference type="InterPro" id="IPR006260">
    <property type="entry name" value="TonB/TolA_C"/>
</dbReference>
<evidence type="ECO:0000256" key="10">
    <source>
        <dbReference type="SAM" id="MobiDB-lite"/>
    </source>
</evidence>
<keyword evidence="8 11" id="KW-1133">Transmembrane helix</keyword>
<accession>B2IKW5</accession>
<feature type="compositionally biased region" description="Basic and acidic residues" evidence="10">
    <location>
        <begin position="229"/>
        <end position="240"/>
    </location>
</feature>
<organism evidence="13 14">
    <name type="scientific">Beijerinckia indica subsp. indica (strain ATCC 9039 / DSM 1715 / NCIMB 8712)</name>
    <dbReference type="NCBI Taxonomy" id="395963"/>
    <lineage>
        <taxon>Bacteria</taxon>
        <taxon>Pseudomonadati</taxon>
        <taxon>Pseudomonadota</taxon>
        <taxon>Alphaproteobacteria</taxon>
        <taxon>Hyphomicrobiales</taxon>
        <taxon>Beijerinckiaceae</taxon>
        <taxon>Beijerinckia</taxon>
    </lineage>
</organism>
<feature type="region of interest" description="Disordered" evidence="10">
    <location>
        <begin position="90"/>
        <end position="285"/>
    </location>
</feature>
<dbReference type="AlphaFoldDB" id="B2IKW5"/>
<feature type="compositionally biased region" description="Basic and acidic residues" evidence="10">
    <location>
        <begin position="137"/>
        <end position="162"/>
    </location>
</feature>